<dbReference type="InterPro" id="IPR017968">
    <property type="entry name" value="Acylphosphatase_CS"/>
</dbReference>
<evidence type="ECO:0000256" key="1">
    <source>
        <dbReference type="ARBA" id="ARBA00005614"/>
    </source>
</evidence>
<evidence type="ECO:0000256" key="6">
    <source>
        <dbReference type="RuleBase" id="RU004168"/>
    </source>
</evidence>
<accession>A7RUU0</accession>
<proteinExistence type="inferred from homology"/>
<evidence type="ECO:0000256" key="4">
    <source>
        <dbReference type="ARBA" id="ARBA00047645"/>
    </source>
</evidence>
<name>A7RUU0_NEMVE</name>
<dbReference type="PROSITE" id="PS51160">
    <property type="entry name" value="ACYLPHOSPHATASE_3"/>
    <property type="match status" value="1"/>
</dbReference>
<dbReference type="EC" id="3.6.1.7" evidence="2 5"/>
<organism evidence="8 9">
    <name type="scientific">Nematostella vectensis</name>
    <name type="common">Starlet sea anemone</name>
    <dbReference type="NCBI Taxonomy" id="45351"/>
    <lineage>
        <taxon>Eukaryota</taxon>
        <taxon>Metazoa</taxon>
        <taxon>Cnidaria</taxon>
        <taxon>Anthozoa</taxon>
        <taxon>Hexacorallia</taxon>
        <taxon>Actiniaria</taxon>
        <taxon>Edwardsiidae</taxon>
        <taxon>Nematostella</taxon>
    </lineage>
</organism>
<dbReference type="AlphaFoldDB" id="A7RUU0"/>
<evidence type="ECO:0000313" key="9">
    <source>
        <dbReference type="Proteomes" id="UP000001593"/>
    </source>
</evidence>
<dbReference type="GO" id="GO:0003998">
    <property type="term" value="F:acylphosphatase activity"/>
    <property type="evidence" value="ECO:0000318"/>
    <property type="project" value="GO_Central"/>
</dbReference>
<dbReference type="Pfam" id="PF00708">
    <property type="entry name" value="Acylphosphatase"/>
    <property type="match status" value="1"/>
</dbReference>
<keyword evidence="9" id="KW-1185">Reference proteome</keyword>
<evidence type="ECO:0000313" key="8">
    <source>
        <dbReference type="EMBL" id="EDO44752.1"/>
    </source>
</evidence>
<dbReference type="PANTHER" id="PTHR10029">
    <property type="entry name" value="ACYLPHOSPHATASE"/>
    <property type="match status" value="1"/>
</dbReference>
<evidence type="ECO:0000256" key="3">
    <source>
        <dbReference type="ARBA" id="ARBA00022801"/>
    </source>
</evidence>
<dbReference type="SUPFAM" id="SSF54975">
    <property type="entry name" value="Acylphosphatase/BLUF domain-like"/>
    <property type="match status" value="1"/>
</dbReference>
<gene>
    <name evidence="8" type="ORF">NEMVEDRAFT_v1g94277</name>
</gene>
<feature type="domain" description="Acylphosphatase-like" evidence="7">
    <location>
        <begin position="17"/>
        <end position="107"/>
    </location>
</feature>
<keyword evidence="3 5" id="KW-0378">Hydrolase</keyword>
<evidence type="ECO:0000256" key="2">
    <source>
        <dbReference type="ARBA" id="ARBA00012150"/>
    </source>
</evidence>
<dbReference type="InterPro" id="IPR020456">
    <property type="entry name" value="Acylphosphatase"/>
</dbReference>
<evidence type="ECO:0000256" key="5">
    <source>
        <dbReference type="PROSITE-ProRule" id="PRU00520"/>
    </source>
</evidence>
<feature type="active site" evidence="5">
    <location>
        <position position="32"/>
    </location>
</feature>
<dbReference type="PANTHER" id="PTHR10029:SF3">
    <property type="entry name" value="ACYLPHOSPHATASE-RELATED"/>
    <property type="match status" value="1"/>
</dbReference>
<dbReference type="OMA" id="PLNEMKH"/>
<dbReference type="PROSITE" id="PS00150">
    <property type="entry name" value="ACYLPHOSPHATASE_1"/>
    <property type="match status" value="1"/>
</dbReference>
<sequence>MAAARRIGGGIAKELISVDFEVFGRVQGVFFRKYTKKKATELNLVGWVKNTDMNTVVGQVQGEKSNISTMKQWLKHTGSKRSHIDRCEFKNENKITSLTFASFDIVK</sequence>
<dbReference type="FunCoup" id="A7RUU0">
    <property type="interactions" value="382"/>
</dbReference>
<dbReference type="eggNOG" id="KOG3360">
    <property type="taxonomic scope" value="Eukaryota"/>
</dbReference>
<dbReference type="InterPro" id="IPR036046">
    <property type="entry name" value="Acylphosphatase-like_dom_sf"/>
</dbReference>
<dbReference type="Gene3D" id="3.30.70.100">
    <property type="match status" value="1"/>
</dbReference>
<evidence type="ECO:0000259" key="7">
    <source>
        <dbReference type="PROSITE" id="PS51160"/>
    </source>
</evidence>
<dbReference type="STRING" id="45351.A7RUU0"/>
<dbReference type="EMBL" id="DS469541">
    <property type="protein sequence ID" value="EDO44752.1"/>
    <property type="molecule type" value="Genomic_DNA"/>
</dbReference>
<dbReference type="InterPro" id="IPR001792">
    <property type="entry name" value="Acylphosphatase-like_dom"/>
</dbReference>
<dbReference type="FunFam" id="3.30.70.100:FF:000011">
    <property type="entry name" value="Acylphosphatase"/>
    <property type="match status" value="1"/>
</dbReference>
<feature type="active site" evidence="5">
    <location>
        <position position="50"/>
    </location>
</feature>
<dbReference type="HOGENOM" id="CLU_141932_0_1_1"/>
<dbReference type="KEGG" id="nve:5516774"/>
<comment type="catalytic activity">
    <reaction evidence="4 5">
        <text>an acyl phosphate + H2O = a carboxylate + phosphate + H(+)</text>
        <dbReference type="Rhea" id="RHEA:14965"/>
        <dbReference type="ChEBI" id="CHEBI:15377"/>
        <dbReference type="ChEBI" id="CHEBI:15378"/>
        <dbReference type="ChEBI" id="CHEBI:29067"/>
        <dbReference type="ChEBI" id="CHEBI:43474"/>
        <dbReference type="ChEBI" id="CHEBI:59918"/>
        <dbReference type="EC" id="3.6.1.7"/>
    </reaction>
</comment>
<dbReference type="PRINTS" id="PR00112">
    <property type="entry name" value="ACYLPHPHTASE"/>
</dbReference>
<dbReference type="InParanoid" id="A7RUU0"/>
<protein>
    <recommendedName>
        <fullName evidence="2 5">acylphosphatase</fullName>
        <ecNumber evidence="2 5">3.6.1.7</ecNumber>
    </recommendedName>
</protein>
<reference evidence="8 9" key="1">
    <citation type="journal article" date="2007" name="Science">
        <title>Sea anemone genome reveals ancestral eumetazoan gene repertoire and genomic organization.</title>
        <authorList>
            <person name="Putnam N.H."/>
            <person name="Srivastava M."/>
            <person name="Hellsten U."/>
            <person name="Dirks B."/>
            <person name="Chapman J."/>
            <person name="Salamov A."/>
            <person name="Terry A."/>
            <person name="Shapiro H."/>
            <person name="Lindquist E."/>
            <person name="Kapitonov V.V."/>
            <person name="Jurka J."/>
            <person name="Genikhovich G."/>
            <person name="Grigoriev I.V."/>
            <person name="Lucas S.M."/>
            <person name="Steele R.E."/>
            <person name="Finnerty J.R."/>
            <person name="Technau U."/>
            <person name="Martindale M.Q."/>
            <person name="Rokhsar D.S."/>
        </authorList>
    </citation>
    <scope>NUCLEOTIDE SEQUENCE [LARGE SCALE GENOMIC DNA]</scope>
    <source>
        <strain evidence="9">CH2 X CH6</strain>
    </source>
</reference>
<dbReference type="PhylomeDB" id="A7RUU0"/>
<dbReference type="Proteomes" id="UP000001593">
    <property type="component" value="Unassembled WGS sequence"/>
</dbReference>
<dbReference type="OrthoDB" id="7961613at2759"/>
<comment type="similarity">
    <text evidence="1 6">Belongs to the acylphosphatase family.</text>
</comment>